<reference evidence="3" key="1">
    <citation type="journal article" date="2020" name="Nat. Commun.">
        <title>Large-scale genome sequencing of mycorrhizal fungi provides insights into the early evolution of symbiotic traits.</title>
        <authorList>
            <person name="Miyauchi S."/>
            <person name="Kiss E."/>
            <person name="Kuo A."/>
            <person name="Drula E."/>
            <person name="Kohler A."/>
            <person name="Sanchez-Garcia M."/>
            <person name="Morin E."/>
            <person name="Andreopoulos B."/>
            <person name="Barry K.W."/>
            <person name="Bonito G."/>
            <person name="Buee M."/>
            <person name="Carver A."/>
            <person name="Chen C."/>
            <person name="Cichocki N."/>
            <person name="Clum A."/>
            <person name="Culley D."/>
            <person name="Crous P.W."/>
            <person name="Fauchery L."/>
            <person name="Girlanda M."/>
            <person name="Hayes R.D."/>
            <person name="Keri Z."/>
            <person name="LaButti K."/>
            <person name="Lipzen A."/>
            <person name="Lombard V."/>
            <person name="Magnuson J."/>
            <person name="Maillard F."/>
            <person name="Murat C."/>
            <person name="Nolan M."/>
            <person name="Ohm R.A."/>
            <person name="Pangilinan J."/>
            <person name="Pereira M.F."/>
            <person name="Perotto S."/>
            <person name="Peter M."/>
            <person name="Pfister S."/>
            <person name="Riley R."/>
            <person name="Sitrit Y."/>
            <person name="Stielow J.B."/>
            <person name="Szollosi G."/>
            <person name="Zifcakova L."/>
            <person name="Stursova M."/>
            <person name="Spatafora J.W."/>
            <person name="Tedersoo L."/>
            <person name="Vaario L.M."/>
            <person name="Yamada A."/>
            <person name="Yan M."/>
            <person name="Wang P."/>
            <person name="Xu J."/>
            <person name="Bruns T."/>
            <person name="Baldrian P."/>
            <person name="Vilgalys R."/>
            <person name="Dunand C."/>
            <person name="Henrissat B."/>
            <person name="Grigoriev I.V."/>
            <person name="Hibbett D."/>
            <person name="Nagy L.G."/>
            <person name="Martin F.M."/>
        </authorList>
    </citation>
    <scope>NUCLEOTIDE SEQUENCE</scope>
    <source>
        <strain evidence="3">UH-Tt-Lm1</strain>
    </source>
</reference>
<dbReference type="AlphaFoldDB" id="A0A9P6L3E6"/>
<feature type="compositionally biased region" description="Low complexity" evidence="2">
    <location>
        <begin position="216"/>
        <end position="227"/>
    </location>
</feature>
<feature type="compositionally biased region" description="Acidic residues" evidence="2">
    <location>
        <begin position="385"/>
        <end position="397"/>
    </location>
</feature>
<dbReference type="EMBL" id="WIUZ02000013">
    <property type="protein sequence ID" value="KAF9781576.1"/>
    <property type="molecule type" value="Genomic_DNA"/>
</dbReference>
<dbReference type="OrthoDB" id="3269067at2759"/>
<feature type="compositionally biased region" description="Basic and acidic residues" evidence="2">
    <location>
        <begin position="340"/>
        <end position="364"/>
    </location>
</feature>
<keyword evidence="4" id="KW-1185">Reference proteome</keyword>
<feature type="region of interest" description="Disordered" evidence="2">
    <location>
        <begin position="144"/>
        <end position="430"/>
    </location>
</feature>
<evidence type="ECO:0000313" key="3">
    <source>
        <dbReference type="EMBL" id="KAF9781576.1"/>
    </source>
</evidence>
<feature type="compositionally biased region" description="Basic and acidic residues" evidence="2">
    <location>
        <begin position="375"/>
        <end position="384"/>
    </location>
</feature>
<comment type="caution">
    <text evidence="3">The sequence shown here is derived from an EMBL/GenBank/DDBJ whole genome shotgun (WGS) entry which is preliminary data.</text>
</comment>
<feature type="compositionally biased region" description="Basic residues" evidence="2">
    <location>
        <begin position="365"/>
        <end position="374"/>
    </location>
</feature>
<feature type="compositionally biased region" description="Polar residues" evidence="2">
    <location>
        <begin position="239"/>
        <end position="252"/>
    </location>
</feature>
<proteinExistence type="predicted"/>
<gene>
    <name evidence="3" type="ORF">BJ322DRAFT_1077015</name>
</gene>
<evidence type="ECO:0000313" key="4">
    <source>
        <dbReference type="Proteomes" id="UP000736335"/>
    </source>
</evidence>
<feature type="compositionally biased region" description="Basic and acidic residues" evidence="2">
    <location>
        <begin position="277"/>
        <end position="296"/>
    </location>
</feature>
<name>A0A9P6L3E6_9AGAM</name>
<accession>A0A9P6L3E6</accession>
<protein>
    <submittedName>
        <fullName evidence="3">Uncharacterized protein</fullName>
    </submittedName>
</protein>
<organism evidence="3 4">
    <name type="scientific">Thelephora terrestris</name>
    <dbReference type="NCBI Taxonomy" id="56493"/>
    <lineage>
        <taxon>Eukaryota</taxon>
        <taxon>Fungi</taxon>
        <taxon>Dikarya</taxon>
        <taxon>Basidiomycota</taxon>
        <taxon>Agaricomycotina</taxon>
        <taxon>Agaricomycetes</taxon>
        <taxon>Thelephorales</taxon>
        <taxon>Thelephoraceae</taxon>
        <taxon>Thelephora</taxon>
    </lineage>
</organism>
<evidence type="ECO:0000256" key="1">
    <source>
        <dbReference type="SAM" id="Coils"/>
    </source>
</evidence>
<keyword evidence="1" id="KW-0175">Coiled coil</keyword>
<feature type="coiled-coil region" evidence="1">
    <location>
        <begin position="31"/>
        <end position="142"/>
    </location>
</feature>
<sequence>MPPPTSTPASIISDAIASLSRAADAALSKSEERAQAELSRALSDARQAKNQRDEALNSLRAIEIEQVTHKQQLNNWKAAADRADLTIQNQDDTIAQLRQENIHWRDQYVRVEKSCQEWKEQFTRVEQERIRLLARLEELMAQRDSGNVSGLSSDEFALGGEHPTSPPSSSASTKIGSASADKPSTRHRQPEAVFIPHPQRAPAPRKSTGKPPVGGTKTQTKTATNPTRPVKGKVAPRQKPTQNPEGTATKGPTQRVIRRVHAVVEVPIKVEDEEDELGHTLVEDRKGRVPSDRDPRPSTSVKKVSKPGETSRTKSKTLAVYRDEDVTPPAPAPIPKRRKSGVDTDYHEPDEEADRRRGQEDSNVKHRPPSRRKSIRDLRESDFEYREEEDDESDTDELNLGYDVSPEKLGKQQRTNEPSSIPARKTGRKRKVVDAMDFDEPVVSGRRVVKAAKTR</sequence>
<reference evidence="3" key="2">
    <citation type="submission" date="2020-11" db="EMBL/GenBank/DDBJ databases">
        <authorList>
            <consortium name="DOE Joint Genome Institute"/>
            <person name="Kuo A."/>
            <person name="Miyauchi S."/>
            <person name="Kiss E."/>
            <person name="Drula E."/>
            <person name="Kohler A."/>
            <person name="Sanchez-Garcia M."/>
            <person name="Andreopoulos B."/>
            <person name="Barry K.W."/>
            <person name="Bonito G."/>
            <person name="Buee M."/>
            <person name="Carver A."/>
            <person name="Chen C."/>
            <person name="Cichocki N."/>
            <person name="Clum A."/>
            <person name="Culley D."/>
            <person name="Crous P.W."/>
            <person name="Fauchery L."/>
            <person name="Girlanda M."/>
            <person name="Hayes R."/>
            <person name="Keri Z."/>
            <person name="Labutti K."/>
            <person name="Lipzen A."/>
            <person name="Lombard V."/>
            <person name="Magnuson J."/>
            <person name="Maillard F."/>
            <person name="Morin E."/>
            <person name="Murat C."/>
            <person name="Nolan M."/>
            <person name="Ohm R."/>
            <person name="Pangilinan J."/>
            <person name="Pereira M."/>
            <person name="Perotto S."/>
            <person name="Peter M."/>
            <person name="Riley R."/>
            <person name="Sitrit Y."/>
            <person name="Stielow B."/>
            <person name="Szollosi G."/>
            <person name="Zifcakova L."/>
            <person name="Stursova M."/>
            <person name="Spatafora J.W."/>
            <person name="Tedersoo L."/>
            <person name="Vaario L.-M."/>
            <person name="Yamada A."/>
            <person name="Yan M."/>
            <person name="Wang P."/>
            <person name="Xu J."/>
            <person name="Bruns T."/>
            <person name="Baldrian P."/>
            <person name="Vilgalys R."/>
            <person name="Henrissat B."/>
            <person name="Grigoriev I.V."/>
            <person name="Hibbett D."/>
            <person name="Nagy L.G."/>
            <person name="Martin F.M."/>
        </authorList>
    </citation>
    <scope>NUCLEOTIDE SEQUENCE</scope>
    <source>
        <strain evidence="3">UH-Tt-Lm1</strain>
    </source>
</reference>
<feature type="compositionally biased region" description="Low complexity" evidence="2">
    <location>
        <begin position="167"/>
        <end position="180"/>
    </location>
</feature>
<evidence type="ECO:0000256" key="2">
    <source>
        <dbReference type="SAM" id="MobiDB-lite"/>
    </source>
</evidence>
<dbReference type="Proteomes" id="UP000736335">
    <property type="component" value="Unassembled WGS sequence"/>
</dbReference>